<proteinExistence type="predicted"/>
<evidence type="ECO:0000313" key="1">
    <source>
        <dbReference type="EMBL" id="KAB8251797.1"/>
    </source>
</evidence>
<sequence>MFSTPRRAKRIACFRLCIHSLTYSSASCLYPKEKPLFGTSSLTGINPAGNKDAEFPRITEIIASVIVSLVPETGHRMLHCTEIIFPSSTAGYYYRQGCSELMLMPGGSADISPGYLIEHHSIRPIWRPQTRQWSMLSSEFRCA</sequence>
<protein>
    <submittedName>
        <fullName evidence="1">Uncharacterized protein</fullName>
    </submittedName>
</protein>
<dbReference type="EMBL" id="ML734558">
    <property type="protein sequence ID" value="KAB8251797.1"/>
    <property type="molecule type" value="Genomic_DNA"/>
</dbReference>
<gene>
    <name evidence="1" type="ORF">BDV35DRAFT_296314</name>
</gene>
<dbReference type="AlphaFoldDB" id="A0A5N6HCI7"/>
<dbReference type="PROSITE" id="PS51257">
    <property type="entry name" value="PROKAR_LIPOPROTEIN"/>
    <property type="match status" value="1"/>
</dbReference>
<organism evidence="1">
    <name type="scientific">Aspergillus flavus</name>
    <dbReference type="NCBI Taxonomy" id="5059"/>
    <lineage>
        <taxon>Eukaryota</taxon>
        <taxon>Fungi</taxon>
        <taxon>Dikarya</taxon>
        <taxon>Ascomycota</taxon>
        <taxon>Pezizomycotina</taxon>
        <taxon>Eurotiomycetes</taxon>
        <taxon>Eurotiomycetidae</taxon>
        <taxon>Eurotiales</taxon>
        <taxon>Aspergillaceae</taxon>
        <taxon>Aspergillus</taxon>
        <taxon>Aspergillus subgen. Circumdati</taxon>
    </lineage>
</organism>
<accession>A0A5N6HCI7</accession>
<name>A0A5N6HCI7_ASPFL</name>
<dbReference type="Proteomes" id="UP000325434">
    <property type="component" value="Unassembled WGS sequence"/>
</dbReference>
<reference evidence="1" key="1">
    <citation type="submission" date="2019-04" db="EMBL/GenBank/DDBJ databases">
        <title>Friends and foes A comparative genomics study of 23 Aspergillus species from section Flavi.</title>
        <authorList>
            <consortium name="DOE Joint Genome Institute"/>
            <person name="Kjaerbolling I."/>
            <person name="Vesth T."/>
            <person name="Frisvad J.C."/>
            <person name="Nybo J.L."/>
            <person name="Theobald S."/>
            <person name="Kildgaard S."/>
            <person name="Isbrandt T."/>
            <person name="Kuo A."/>
            <person name="Sato A."/>
            <person name="Lyhne E.K."/>
            <person name="Kogle M.E."/>
            <person name="Wiebenga A."/>
            <person name="Kun R.S."/>
            <person name="Lubbers R.J."/>
            <person name="Makela M.R."/>
            <person name="Barry K."/>
            <person name="Chovatia M."/>
            <person name="Clum A."/>
            <person name="Daum C."/>
            <person name="Haridas S."/>
            <person name="He G."/>
            <person name="LaButti K."/>
            <person name="Lipzen A."/>
            <person name="Mondo S."/>
            <person name="Riley R."/>
            <person name="Salamov A."/>
            <person name="Simmons B.A."/>
            <person name="Magnuson J.K."/>
            <person name="Henrissat B."/>
            <person name="Mortensen U.H."/>
            <person name="Larsen T.O."/>
            <person name="Devries R.P."/>
            <person name="Grigoriev I.V."/>
            <person name="Machida M."/>
            <person name="Baker S.E."/>
            <person name="Andersen M.R."/>
        </authorList>
    </citation>
    <scope>NUCLEOTIDE SEQUENCE [LARGE SCALE GENOMIC DNA]</scope>
    <source>
        <strain evidence="1">CBS 121.62</strain>
    </source>
</reference>